<dbReference type="EMBL" id="FPHE01000011">
    <property type="protein sequence ID" value="SFV50727.1"/>
    <property type="molecule type" value="Genomic_DNA"/>
</dbReference>
<organism evidence="1">
    <name type="scientific">hydrothermal vent metagenome</name>
    <dbReference type="NCBI Taxonomy" id="652676"/>
    <lineage>
        <taxon>unclassified sequences</taxon>
        <taxon>metagenomes</taxon>
        <taxon>ecological metagenomes</taxon>
    </lineage>
</organism>
<sequence length="367" mass="43745">MVIKNSELESNKKFRFFKDVNILYLLSSSYLDSSVNDTRDDFNIYPKKKKQDLLHNLSWQEIQNALKEQIKSIAKENNIEIDKLAEVNLQKAIKESPFLVYYLNKNELGEDSKGLQKQAKKLFEKDKEFLRDSKNQTHEKYKEKLAIVTQSELTEYIYDRQKKIDLLKKLTDEKALEKEIHNLFMKQRTSDDKEDYRTNNLWLFDDRFMTYDKIFSEAQIKDIFPNLIANTKRPDILSLSIVSNSYNQEEITDIIIIELKRPNEEIEPSGAETQLLRYSRYINESRDSNKIRIWTYAFLKFNKETEFDLDNRSYNKIPIQGEYPIYYKYYEKPNTIINFLDYRAMAIDANNRNKTFMKILGGVGVFE</sequence>
<reference evidence="1" key="1">
    <citation type="submission" date="2016-10" db="EMBL/GenBank/DDBJ databases">
        <authorList>
            <person name="de Groot N.N."/>
        </authorList>
    </citation>
    <scope>NUCLEOTIDE SEQUENCE</scope>
</reference>
<evidence type="ECO:0000313" key="1">
    <source>
        <dbReference type="EMBL" id="SFV50727.1"/>
    </source>
</evidence>
<dbReference type="AlphaFoldDB" id="A0A1W1BB50"/>
<protein>
    <submittedName>
        <fullName evidence="1">ATPase family protein</fullName>
    </submittedName>
</protein>
<proteinExistence type="predicted"/>
<name>A0A1W1BB50_9ZZZZ</name>
<gene>
    <name evidence="1" type="ORF">MNB_SV-12-147</name>
</gene>
<accession>A0A1W1BB50</accession>